<dbReference type="NCBIfam" id="TIGR00360">
    <property type="entry name" value="ComEC_N-term"/>
    <property type="match status" value="1"/>
</dbReference>
<dbReference type="Proteomes" id="UP000254337">
    <property type="component" value="Chromosome"/>
</dbReference>
<feature type="transmembrane region" description="Helical" evidence="6">
    <location>
        <begin position="246"/>
        <end position="267"/>
    </location>
</feature>
<dbReference type="PANTHER" id="PTHR30619:SF1">
    <property type="entry name" value="RECOMBINATION PROTEIN 2"/>
    <property type="match status" value="1"/>
</dbReference>
<evidence type="ECO:0000256" key="5">
    <source>
        <dbReference type="ARBA" id="ARBA00023136"/>
    </source>
</evidence>
<keyword evidence="10" id="KW-1185">Reference proteome</keyword>
<keyword evidence="5 6" id="KW-0472">Membrane</keyword>
<feature type="domain" description="ComEC/Rec2-related protein" evidence="7">
    <location>
        <begin position="227"/>
        <end position="488"/>
    </location>
</feature>
<feature type="transmembrane region" description="Helical" evidence="6">
    <location>
        <begin position="376"/>
        <end position="397"/>
    </location>
</feature>
<feature type="transmembrane region" description="Helical" evidence="6">
    <location>
        <begin position="279"/>
        <end position="300"/>
    </location>
</feature>
<evidence type="ECO:0000313" key="10">
    <source>
        <dbReference type="Proteomes" id="UP000254337"/>
    </source>
</evidence>
<gene>
    <name evidence="9" type="ORF">DKB62_12325</name>
</gene>
<sequence>MMYRGLGAVSAFCIGIAAADYLGVSLTEWAAACLAAVLLAAAARKTRWAWPLILLFCLLAGGARLQLAAEQYDGLPHYVGGADIYMEGTLREKGSMYETDGKAMARYVVDMERFAYAGEGTFREGAGAVYVSAPADPSFQPSARVAFRGVLRPIRYYKNGGAYDAQHRDKEKGIFLKGYGDDGGLTLLQPAQGWRHTLANLRETMTDRFRAILGTDGAHILSSLLFGGHYDELPPELIESFSVTGLIHILSVSGSHIALLLSVVQILGRAAGLRGKWQFLLSAGFVLLYGAMAEFVAPVVRASIMGLICSFSLWARRDYASVQALAAAVLLMLLYSPYLFYDLSFRLSCGASAGIVLLSGKVRPWFSALPALLRDGLSVCLCAQVLLLPLLFANFHAFPVYSFAANLLVAPVLDLVIVLGLTAAVLGFLCEPVAHMVLHGVSPLLALAVKGNYFLAALPHSRFWAGAMSLPAVAAWYTALAAVFVWPRQRRILLILAAVAGLGSWGWAQLHRPEAVVHVFDLGQDKATCVVYDDDSAYLWYNKSSWANPEQAAYTLTPALRYEGVFRLTGCTVAGHEPEKTAAQIEANFTLDRPCRLADDARPIAVAGGAISYYLYDGLPQKRLPDGACIELRQLPPYDEKTFPSRAAALIFYRGGGHDERYDEWTEGAALYDIPWFSPARDGQITGTYRKGEWTFTARGGE</sequence>
<dbReference type="Pfam" id="PF03772">
    <property type="entry name" value="Competence"/>
    <property type="match status" value="1"/>
</dbReference>
<evidence type="ECO:0000256" key="6">
    <source>
        <dbReference type="SAM" id="Phobius"/>
    </source>
</evidence>
<feature type="transmembrane region" description="Helical" evidence="6">
    <location>
        <begin position="29"/>
        <end position="46"/>
    </location>
</feature>
<evidence type="ECO:0000259" key="8">
    <source>
        <dbReference type="Pfam" id="PF13567"/>
    </source>
</evidence>
<feature type="domain" description="DUF4131" evidence="8">
    <location>
        <begin position="25"/>
        <end position="183"/>
    </location>
</feature>
<reference evidence="9 10" key="1">
    <citation type="submission" date="2018-05" db="EMBL/GenBank/DDBJ databases">
        <title>Complete genome sequence of Megasphaera sp. AJH120T, isolated from the ceca of a chicken.</title>
        <authorList>
            <person name="Maki J."/>
            <person name="Looft T."/>
        </authorList>
    </citation>
    <scope>NUCLEOTIDE SEQUENCE [LARGE SCALE GENOMIC DNA]</scope>
    <source>
        <strain evidence="9 10">AJH120</strain>
    </source>
</reference>
<dbReference type="PANTHER" id="PTHR30619">
    <property type="entry name" value="DNA INTERNALIZATION/COMPETENCE PROTEIN COMEC/REC2"/>
    <property type="match status" value="1"/>
</dbReference>
<organism evidence="9 10">
    <name type="scientific">Megasphaera stantonii</name>
    <dbReference type="NCBI Taxonomy" id="2144175"/>
    <lineage>
        <taxon>Bacteria</taxon>
        <taxon>Bacillati</taxon>
        <taxon>Bacillota</taxon>
        <taxon>Negativicutes</taxon>
        <taxon>Veillonellales</taxon>
        <taxon>Veillonellaceae</taxon>
        <taxon>Megasphaera</taxon>
    </lineage>
</organism>
<dbReference type="AlphaFoldDB" id="A0A346B2E1"/>
<evidence type="ECO:0000259" key="7">
    <source>
        <dbReference type="Pfam" id="PF03772"/>
    </source>
</evidence>
<evidence type="ECO:0000256" key="3">
    <source>
        <dbReference type="ARBA" id="ARBA00022692"/>
    </source>
</evidence>
<feature type="transmembrane region" description="Helical" evidence="6">
    <location>
        <begin position="320"/>
        <end position="341"/>
    </location>
</feature>
<evidence type="ECO:0000256" key="2">
    <source>
        <dbReference type="ARBA" id="ARBA00022475"/>
    </source>
</evidence>
<dbReference type="RefSeq" id="WP_107196676.1">
    <property type="nucleotide sequence ID" value="NZ_CP029462.1"/>
</dbReference>
<proteinExistence type="predicted"/>
<feature type="transmembrane region" description="Helical" evidence="6">
    <location>
        <begin position="209"/>
        <end position="226"/>
    </location>
</feature>
<keyword evidence="3 6" id="KW-0812">Transmembrane</keyword>
<protein>
    <submittedName>
        <fullName evidence="9">ComEC family competence protein</fullName>
    </submittedName>
</protein>
<dbReference type="InterPro" id="IPR004477">
    <property type="entry name" value="ComEC_N"/>
</dbReference>
<dbReference type="KEGG" id="meg:DKB62_12325"/>
<dbReference type="Pfam" id="PF13567">
    <property type="entry name" value="DUF4131"/>
    <property type="match status" value="1"/>
</dbReference>
<feature type="transmembrane region" description="Helical" evidence="6">
    <location>
        <begin position="436"/>
        <end position="457"/>
    </location>
</feature>
<evidence type="ECO:0000256" key="4">
    <source>
        <dbReference type="ARBA" id="ARBA00022989"/>
    </source>
</evidence>
<feature type="transmembrane region" description="Helical" evidence="6">
    <location>
        <begin position="463"/>
        <end position="485"/>
    </location>
</feature>
<accession>A0A346B2E1</accession>
<dbReference type="GO" id="GO:0005886">
    <property type="term" value="C:plasma membrane"/>
    <property type="evidence" value="ECO:0007669"/>
    <property type="project" value="UniProtKB-SubCell"/>
</dbReference>
<dbReference type="InterPro" id="IPR052159">
    <property type="entry name" value="Competence_DNA_uptake"/>
</dbReference>
<comment type="subcellular location">
    <subcellularLocation>
        <location evidence="1">Cell membrane</location>
        <topology evidence="1">Multi-pass membrane protein</topology>
    </subcellularLocation>
</comment>
<evidence type="ECO:0000256" key="1">
    <source>
        <dbReference type="ARBA" id="ARBA00004651"/>
    </source>
</evidence>
<dbReference type="EMBL" id="CP029462">
    <property type="protein sequence ID" value="AXL22284.1"/>
    <property type="molecule type" value="Genomic_DNA"/>
</dbReference>
<dbReference type="OrthoDB" id="9761531at2"/>
<dbReference type="InterPro" id="IPR025405">
    <property type="entry name" value="DUF4131"/>
</dbReference>
<keyword evidence="4 6" id="KW-1133">Transmembrane helix</keyword>
<name>A0A346B2E1_9FIRM</name>
<feature type="transmembrane region" description="Helical" evidence="6">
    <location>
        <begin position="403"/>
        <end position="429"/>
    </location>
</feature>
<feature type="transmembrane region" description="Helical" evidence="6">
    <location>
        <begin position="492"/>
        <end position="508"/>
    </location>
</feature>
<evidence type="ECO:0000313" key="9">
    <source>
        <dbReference type="EMBL" id="AXL22284.1"/>
    </source>
</evidence>
<keyword evidence="2" id="KW-1003">Cell membrane</keyword>